<reference evidence="1" key="1">
    <citation type="submission" date="2021-12" db="EMBL/GenBank/DDBJ databases">
        <authorList>
            <person name="King R."/>
        </authorList>
    </citation>
    <scope>NUCLEOTIDE SEQUENCE</scope>
</reference>
<reference evidence="1" key="2">
    <citation type="submission" date="2022-10" db="EMBL/GenBank/DDBJ databases">
        <authorList>
            <consortium name="ENA_rothamsted_submissions"/>
            <consortium name="culmorum"/>
            <person name="King R."/>
        </authorList>
    </citation>
    <scope>NUCLEOTIDE SEQUENCE</scope>
</reference>
<protein>
    <submittedName>
        <fullName evidence="1">Uncharacterized protein</fullName>
    </submittedName>
</protein>
<proteinExistence type="predicted"/>
<dbReference type="EMBL" id="OU893332">
    <property type="protein sequence ID" value="CAG9782091.1"/>
    <property type="molecule type" value="Genomic_DNA"/>
</dbReference>
<evidence type="ECO:0000313" key="2">
    <source>
        <dbReference type="Proteomes" id="UP001153714"/>
    </source>
</evidence>
<sequence>MLALEELKDRNVGRPVKCRRTLTKVRGGTACGGQTIFEDDFSTLKEDVWQIEHYIPISSHPVGYDVSYFEHPFVSYQNRLDDPVVFVSNGFLQITAKVLERLSEYDNDTVYFEDLDLNSQSG</sequence>
<keyword evidence="2" id="KW-1185">Reference proteome</keyword>
<dbReference type="Proteomes" id="UP001153714">
    <property type="component" value="Chromosome 1"/>
</dbReference>
<accession>A0A9N9QTE8</accession>
<dbReference type="AlphaFoldDB" id="A0A9N9QTE8"/>
<evidence type="ECO:0000313" key="1">
    <source>
        <dbReference type="EMBL" id="CAG9782091.1"/>
    </source>
</evidence>
<gene>
    <name evidence="1" type="ORF">DIATSA_LOCUS380</name>
</gene>
<dbReference type="OrthoDB" id="4781at2759"/>
<organism evidence="1 2">
    <name type="scientific">Diatraea saccharalis</name>
    <name type="common">sugarcane borer</name>
    <dbReference type="NCBI Taxonomy" id="40085"/>
    <lineage>
        <taxon>Eukaryota</taxon>
        <taxon>Metazoa</taxon>
        <taxon>Ecdysozoa</taxon>
        <taxon>Arthropoda</taxon>
        <taxon>Hexapoda</taxon>
        <taxon>Insecta</taxon>
        <taxon>Pterygota</taxon>
        <taxon>Neoptera</taxon>
        <taxon>Endopterygota</taxon>
        <taxon>Lepidoptera</taxon>
        <taxon>Glossata</taxon>
        <taxon>Ditrysia</taxon>
        <taxon>Pyraloidea</taxon>
        <taxon>Crambidae</taxon>
        <taxon>Crambinae</taxon>
        <taxon>Diatraea</taxon>
    </lineage>
</organism>
<name>A0A9N9QTE8_9NEOP</name>